<dbReference type="PROSITE" id="PS51133">
    <property type="entry name" value="ZF_TFIIS_2"/>
    <property type="match status" value="1"/>
</dbReference>
<keyword evidence="5 7" id="KW-0539">Nucleus</keyword>
<protein>
    <submittedName>
        <fullName evidence="12">Transcription elongation factor TFIIS</fullName>
    </submittedName>
</protein>
<dbReference type="SUPFAM" id="SSF47676">
    <property type="entry name" value="Conserved domain common to transcription factors TFIIS, elongin A, CRSP70"/>
    <property type="match status" value="1"/>
</dbReference>
<feature type="domain" description="TFIIS central" evidence="11">
    <location>
        <begin position="183"/>
        <end position="306"/>
    </location>
</feature>
<keyword evidence="13" id="KW-1185">Reference proteome</keyword>
<feature type="compositionally biased region" description="Low complexity" evidence="8">
    <location>
        <begin position="161"/>
        <end position="174"/>
    </location>
</feature>
<dbReference type="PROSITE" id="PS51321">
    <property type="entry name" value="TFIIS_CENTRAL"/>
    <property type="match status" value="1"/>
</dbReference>
<dbReference type="Pfam" id="PF08711">
    <property type="entry name" value="Med26"/>
    <property type="match status" value="1"/>
</dbReference>
<dbReference type="GO" id="GO:0003676">
    <property type="term" value="F:nucleic acid binding"/>
    <property type="evidence" value="ECO:0007669"/>
    <property type="project" value="InterPro"/>
</dbReference>
<keyword evidence="3 6" id="KW-0863">Zinc-finger</keyword>
<keyword evidence="12" id="KW-0251">Elongation factor</keyword>
<evidence type="ECO:0000256" key="8">
    <source>
        <dbReference type="SAM" id="MobiDB-lite"/>
    </source>
</evidence>
<dbReference type="InterPro" id="IPR001222">
    <property type="entry name" value="Znf_TFIIS"/>
</dbReference>
<dbReference type="GO" id="GO:0003746">
    <property type="term" value="F:translation elongation factor activity"/>
    <property type="evidence" value="ECO:0007669"/>
    <property type="project" value="UniProtKB-KW"/>
</dbReference>
<dbReference type="SUPFAM" id="SSF46942">
    <property type="entry name" value="Elongation factor TFIIS domain 2"/>
    <property type="match status" value="1"/>
</dbReference>
<keyword evidence="4" id="KW-0862">Zinc</keyword>
<keyword evidence="12" id="KW-0648">Protein biosynthesis</keyword>
<feature type="domain" description="TFIIS N-terminal" evidence="10">
    <location>
        <begin position="10"/>
        <end position="86"/>
    </location>
</feature>
<feature type="domain" description="TFIIS-type" evidence="9">
    <location>
        <begin position="309"/>
        <end position="349"/>
    </location>
</feature>
<dbReference type="GO" id="GO:0005634">
    <property type="term" value="C:nucleus"/>
    <property type="evidence" value="ECO:0007669"/>
    <property type="project" value="UniProtKB-SubCell"/>
</dbReference>
<dbReference type="InterPro" id="IPR003618">
    <property type="entry name" value="TFIIS_cen_dom"/>
</dbReference>
<feature type="region of interest" description="Disordered" evidence="8">
    <location>
        <begin position="141"/>
        <end position="180"/>
    </location>
</feature>
<evidence type="ECO:0000256" key="5">
    <source>
        <dbReference type="ARBA" id="ARBA00023242"/>
    </source>
</evidence>
<dbReference type="CDD" id="cd00183">
    <property type="entry name" value="TFIIS_I"/>
    <property type="match status" value="1"/>
</dbReference>
<dbReference type="Gene3D" id="1.10.472.30">
    <property type="entry name" value="Transcription elongation factor S-II, central domain"/>
    <property type="match status" value="1"/>
</dbReference>
<evidence type="ECO:0000313" key="12">
    <source>
        <dbReference type="EMBL" id="KAF7830852.1"/>
    </source>
</evidence>
<sequence length="524" mass="58301">MEKELIELYEAVKKSADAASSVDDKPEETRCIEALQQLKKFPVNYQILVSTQVGKHLKLLTKHPRRKIRAFASDLIEIWKEIIMKEVYNNKNGKPDNGETATAGKLQKSTSVKLEKVVVKAETTKVEKTVRNCTSISEDSKKLVQKTDSASKDNKQASGVKKTAPSPTAPPKLKTMLKSNDSTRDKIREILLEALSKVSEEADEEIIDRVHTSDPIRVAVTVESVLFQKWGSSVGTQKAKYRSLMFNLKDKNNPDFRRKVLLGEIEAEKLINMNAVEMASDQRKKEVDEMKKKALFECERSERPKATTDQFKCGKCGERQCTYSQMQTRSADEPMTTFVACTFCGSFPSSSPIIASLSKHSNNSTTSFLSPHLCLNLPISSSSSNSLSNSASIPQLAHPTTTTISSFSFLISFTKLHECLFTFNLQGIKGRNGVRVILAHSRTEQEAITLKHQPHFLGREDEELPFPLLQTAAAAGQPIAVADFLRIPGLAVKKIRVRILDLADCVNLASITDYQCSIFCGYCV</sequence>
<dbReference type="InterPro" id="IPR006289">
    <property type="entry name" value="TFSII"/>
</dbReference>
<comment type="caution">
    <text evidence="12">The sequence shown here is derived from an EMBL/GenBank/DDBJ whole genome shotgun (WGS) entry which is preliminary data.</text>
</comment>
<evidence type="ECO:0000256" key="3">
    <source>
        <dbReference type="ARBA" id="ARBA00022771"/>
    </source>
</evidence>
<dbReference type="Proteomes" id="UP000634136">
    <property type="component" value="Unassembled WGS sequence"/>
</dbReference>
<dbReference type="Gene3D" id="2.20.25.10">
    <property type="match status" value="1"/>
</dbReference>
<dbReference type="SMART" id="SM00510">
    <property type="entry name" value="TFS2M"/>
    <property type="match status" value="1"/>
</dbReference>
<evidence type="ECO:0000259" key="11">
    <source>
        <dbReference type="PROSITE" id="PS51321"/>
    </source>
</evidence>
<organism evidence="12 13">
    <name type="scientific">Senna tora</name>
    <dbReference type="NCBI Taxonomy" id="362788"/>
    <lineage>
        <taxon>Eukaryota</taxon>
        <taxon>Viridiplantae</taxon>
        <taxon>Streptophyta</taxon>
        <taxon>Embryophyta</taxon>
        <taxon>Tracheophyta</taxon>
        <taxon>Spermatophyta</taxon>
        <taxon>Magnoliopsida</taxon>
        <taxon>eudicotyledons</taxon>
        <taxon>Gunneridae</taxon>
        <taxon>Pentapetalae</taxon>
        <taxon>rosids</taxon>
        <taxon>fabids</taxon>
        <taxon>Fabales</taxon>
        <taxon>Fabaceae</taxon>
        <taxon>Caesalpinioideae</taxon>
        <taxon>Cassia clade</taxon>
        <taxon>Senna</taxon>
    </lineage>
</organism>
<dbReference type="EMBL" id="JAAIUW010000005">
    <property type="protein sequence ID" value="KAF7830852.1"/>
    <property type="molecule type" value="Genomic_DNA"/>
</dbReference>
<evidence type="ECO:0000256" key="1">
    <source>
        <dbReference type="ARBA" id="ARBA00004123"/>
    </source>
</evidence>
<evidence type="ECO:0000256" key="6">
    <source>
        <dbReference type="PROSITE-ProRule" id="PRU00472"/>
    </source>
</evidence>
<evidence type="ECO:0000259" key="9">
    <source>
        <dbReference type="PROSITE" id="PS51133"/>
    </source>
</evidence>
<dbReference type="InterPro" id="IPR003617">
    <property type="entry name" value="TFIIS/CRSP70_N_sub"/>
</dbReference>
<proteinExistence type="predicted"/>
<dbReference type="SMART" id="SM00509">
    <property type="entry name" value="TFS2N"/>
    <property type="match status" value="1"/>
</dbReference>
<dbReference type="OrthoDB" id="44867at2759"/>
<dbReference type="AlphaFoldDB" id="A0A834TYT7"/>
<dbReference type="SMART" id="SM00440">
    <property type="entry name" value="ZnF_C2C2"/>
    <property type="match status" value="1"/>
</dbReference>
<dbReference type="InterPro" id="IPR035441">
    <property type="entry name" value="TFIIS/LEDGF_dom_sf"/>
</dbReference>
<accession>A0A834TYT7</accession>
<dbReference type="Pfam" id="PF07500">
    <property type="entry name" value="TFIIS_M"/>
    <property type="match status" value="1"/>
</dbReference>
<dbReference type="PANTHER" id="PTHR11477">
    <property type="entry name" value="TRANSCRIPTION FACTOR S-II ZINC FINGER DOMAIN-CONTAINING PROTEIN"/>
    <property type="match status" value="1"/>
</dbReference>
<dbReference type="Pfam" id="PF01096">
    <property type="entry name" value="Zn_ribbon_TFIIS"/>
    <property type="match status" value="1"/>
</dbReference>
<dbReference type="PANTHER" id="PTHR11477:SF0">
    <property type="entry name" value="IP08861P-RELATED"/>
    <property type="match status" value="1"/>
</dbReference>
<dbReference type="NCBIfam" id="TIGR01385">
    <property type="entry name" value="TFSII"/>
    <property type="match status" value="1"/>
</dbReference>
<reference evidence="12" key="1">
    <citation type="submission" date="2020-09" db="EMBL/GenBank/DDBJ databases">
        <title>Genome-Enabled Discovery of Anthraquinone Biosynthesis in Senna tora.</title>
        <authorList>
            <person name="Kang S.-H."/>
            <person name="Pandey R.P."/>
            <person name="Lee C.-M."/>
            <person name="Sim J.-S."/>
            <person name="Jeong J.-T."/>
            <person name="Choi B.-S."/>
            <person name="Jung M."/>
            <person name="Ginzburg D."/>
            <person name="Zhao K."/>
            <person name="Won S.Y."/>
            <person name="Oh T.-J."/>
            <person name="Yu Y."/>
            <person name="Kim N.-H."/>
            <person name="Lee O.R."/>
            <person name="Lee T.-H."/>
            <person name="Bashyal P."/>
            <person name="Kim T.-S."/>
            <person name="Lee W.-H."/>
            <person name="Kawkins C."/>
            <person name="Kim C.-K."/>
            <person name="Kim J.S."/>
            <person name="Ahn B.O."/>
            <person name="Rhee S.Y."/>
            <person name="Sohng J.K."/>
        </authorList>
    </citation>
    <scope>NUCLEOTIDE SEQUENCE</scope>
    <source>
        <tissue evidence="12">Leaf</tissue>
    </source>
</reference>
<gene>
    <name evidence="12" type="ORF">G2W53_013185</name>
</gene>
<comment type="subcellular location">
    <subcellularLocation>
        <location evidence="1 7">Nucleus</location>
    </subcellularLocation>
</comment>
<evidence type="ECO:0000256" key="2">
    <source>
        <dbReference type="ARBA" id="ARBA00022723"/>
    </source>
</evidence>
<dbReference type="InterPro" id="IPR036575">
    <property type="entry name" value="TFIIS_cen_dom_sf"/>
</dbReference>
<evidence type="ECO:0000256" key="4">
    <source>
        <dbReference type="ARBA" id="ARBA00022833"/>
    </source>
</evidence>
<keyword evidence="2" id="KW-0479">Metal-binding</keyword>
<dbReference type="GO" id="GO:0006368">
    <property type="term" value="P:transcription elongation by RNA polymerase II"/>
    <property type="evidence" value="ECO:0007669"/>
    <property type="project" value="InterPro"/>
</dbReference>
<evidence type="ECO:0000256" key="7">
    <source>
        <dbReference type="PROSITE-ProRule" id="PRU00649"/>
    </source>
</evidence>
<dbReference type="GO" id="GO:0008270">
    <property type="term" value="F:zinc ion binding"/>
    <property type="evidence" value="ECO:0007669"/>
    <property type="project" value="UniProtKB-KW"/>
</dbReference>
<dbReference type="InterPro" id="IPR017923">
    <property type="entry name" value="TFIIS_N"/>
</dbReference>
<evidence type="ECO:0000313" key="13">
    <source>
        <dbReference type="Proteomes" id="UP000634136"/>
    </source>
</evidence>
<name>A0A834TYT7_9FABA</name>
<dbReference type="Gene3D" id="1.20.930.10">
    <property type="entry name" value="Conserved domain common to transcription factors TFIIS, elongin A, CRSP70"/>
    <property type="match status" value="1"/>
</dbReference>
<evidence type="ECO:0000259" key="10">
    <source>
        <dbReference type="PROSITE" id="PS51319"/>
    </source>
</evidence>
<dbReference type="PROSITE" id="PS51319">
    <property type="entry name" value="TFIIS_N"/>
    <property type="match status" value="1"/>
</dbReference>
<dbReference type="SUPFAM" id="SSF57783">
    <property type="entry name" value="Zinc beta-ribbon"/>
    <property type="match status" value="1"/>
</dbReference>
<dbReference type="CDD" id="cd13749">
    <property type="entry name" value="Zn-ribbon_TFIIS"/>
    <property type="match status" value="1"/>
</dbReference>